<dbReference type="Gene3D" id="3.40.50.2000">
    <property type="entry name" value="Glycogen Phosphorylase B"/>
    <property type="match status" value="1"/>
</dbReference>
<dbReference type="AlphaFoldDB" id="A0A4Y1S0F1"/>
<proteinExistence type="predicted"/>
<feature type="region of interest" description="Disordered" evidence="1">
    <location>
        <begin position="93"/>
        <end position="121"/>
    </location>
</feature>
<evidence type="ECO:0000313" key="2">
    <source>
        <dbReference type="EMBL" id="BBH09608.1"/>
    </source>
</evidence>
<dbReference type="PANTHER" id="PTHR48045">
    <property type="entry name" value="UDP-GLYCOSYLTRANSFERASE 72B1"/>
    <property type="match status" value="1"/>
</dbReference>
<organism evidence="2">
    <name type="scientific">Prunus dulcis</name>
    <name type="common">Almond</name>
    <name type="synonym">Amygdalus dulcis</name>
    <dbReference type="NCBI Taxonomy" id="3755"/>
    <lineage>
        <taxon>Eukaryota</taxon>
        <taxon>Viridiplantae</taxon>
        <taxon>Streptophyta</taxon>
        <taxon>Embryophyta</taxon>
        <taxon>Tracheophyta</taxon>
        <taxon>Spermatophyta</taxon>
        <taxon>Magnoliopsida</taxon>
        <taxon>eudicotyledons</taxon>
        <taxon>Gunneridae</taxon>
        <taxon>Pentapetalae</taxon>
        <taxon>rosids</taxon>
        <taxon>fabids</taxon>
        <taxon>Rosales</taxon>
        <taxon>Rosaceae</taxon>
        <taxon>Amygdaloideae</taxon>
        <taxon>Amygdaleae</taxon>
        <taxon>Prunus</taxon>
    </lineage>
</organism>
<keyword evidence="2" id="KW-0808">Transferase</keyword>
<name>A0A4Y1S0F1_PRUDU</name>
<dbReference type="SUPFAM" id="SSF53756">
    <property type="entry name" value="UDP-Glycosyltransferase/glycogen phosphorylase"/>
    <property type="match status" value="1"/>
</dbReference>
<sequence length="121" mass="13147">MVLLGFCDSLWGNSTLEGIAAGLPMVTWPVAAEQFYNEKLVTQVLKIGVGVGAQKWVRVVGDSVKKEAIEKAVTQMMVGEEAEEMRNRARVLAEQARRANEKGGSSHSDLNALIEELSSQS</sequence>
<gene>
    <name evidence="2" type="ORF">Prudu_022156</name>
</gene>
<dbReference type="EMBL" id="AP019304">
    <property type="protein sequence ID" value="BBH09608.1"/>
    <property type="molecule type" value="Genomic_DNA"/>
</dbReference>
<dbReference type="PANTHER" id="PTHR48045:SF3">
    <property type="entry name" value="GLYCOSYLTRANSFERASE"/>
    <property type="match status" value="1"/>
</dbReference>
<protein>
    <submittedName>
        <fullName evidence="2">UDP-glucosyl transferase 73C1</fullName>
    </submittedName>
</protein>
<accession>A0A4Y1S0F1</accession>
<evidence type="ECO:0000256" key="1">
    <source>
        <dbReference type="SAM" id="MobiDB-lite"/>
    </source>
</evidence>
<reference evidence="2" key="1">
    <citation type="journal article" date="2019" name="Science">
        <title>Mutation of a bHLH transcription factor allowed almond domestication.</title>
        <authorList>
            <person name="Sanchez-Perez R."/>
            <person name="Pavan S."/>
            <person name="Mazzeo R."/>
            <person name="Moldovan C."/>
            <person name="Aiese Cigliano R."/>
            <person name="Del Cueto J."/>
            <person name="Ricciardi F."/>
            <person name="Lotti C."/>
            <person name="Ricciardi L."/>
            <person name="Dicenta F."/>
            <person name="Lopez-Marques R.L."/>
            <person name="Lindberg Moller B."/>
        </authorList>
    </citation>
    <scope>NUCLEOTIDE SEQUENCE</scope>
</reference>
<dbReference type="GO" id="GO:0016740">
    <property type="term" value="F:transferase activity"/>
    <property type="evidence" value="ECO:0007669"/>
    <property type="project" value="UniProtKB-KW"/>
</dbReference>